<dbReference type="VEuPathDB" id="VectorBase:ACON2_034718"/>
<protein>
    <submittedName>
        <fullName evidence="5">BTB domain-containing protein</fullName>
    </submittedName>
</protein>
<name>A0A6E8VGA1_ANOCL</name>
<reference key="1">
    <citation type="journal article" date="2019" name="Genes (Basel)">
        <title>A High-Quality De novo Genome Assembly from a Single Mosquito Using PacBio Sequencing.</title>
        <authorList>
            <person name="Kingan S.B."/>
            <person name="Heaton H."/>
            <person name="Cudini J."/>
            <person name="Lambert C.C."/>
            <person name="Baybayan P."/>
            <person name="Galvin B.D."/>
            <person name="Durbin R."/>
            <person name="Korlach J."/>
            <person name="Lawniczak M.K.N."/>
        </authorList>
    </citation>
    <scope>NUCLEOTIDE SEQUENCE [LARGE SCALE GENOMIC DNA]</scope>
    <source>
        <strain>Mali-NIH</strain>
    </source>
</reference>
<reference evidence="5" key="2">
    <citation type="submission" date="2020-05" db="UniProtKB">
        <authorList>
            <consortium name="EnsemblMetazoa"/>
        </authorList>
    </citation>
    <scope>IDENTIFICATION</scope>
    <source>
        <strain evidence="5">Ngousso</strain>
    </source>
</reference>
<feature type="region of interest" description="Disordered" evidence="3">
    <location>
        <begin position="287"/>
        <end position="311"/>
    </location>
</feature>
<dbReference type="Pfam" id="PF16064">
    <property type="entry name" value="DUF4806"/>
    <property type="match status" value="1"/>
</dbReference>
<dbReference type="VEuPathDB" id="VectorBase:ACON003439"/>
<feature type="compositionally biased region" description="Polar residues" evidence="3">
    <location>
        <begin position="192"/>
        <end position="215"/>
    </location>
</feature>
<accession>A0A6E8VGA1</accession>
<feature type="compositionally biased region" description="Low complexity" evidence="3">
    <location>
        <begin position="395"/>
        <end position="411"/>
    </location>
</feature>
<dbReference type="FunFam" id="3.30.710.10:FF:000036">
    <property type="entry name" value="Mod(Mdg4), isoform H"/>
    <property type="match status" value="1"/>
</dbReference>
<comment type="subcellular location">
    <subcellularLocation>
        <location evidence="1">Nucleus</location>
    </subcellularLocation>
</comment>
<dbReference type="InterPro" id="IPR000210">
    <property type="entry name" value="BTB/POZ_dom"/>
</dbReference>
<dbReference type="PANTHER" id="PTHR23110:SF92">
    <property type="entry name" value="MODIFIER OF MDG4"/>
    <property type="match status" value="1"/>
</dbReference>
<feature type="compositionally biased region" description="Polar residues" evidence="3">
    <location>
        <begin position="222"/>
        <end position="238"/>
    </location>
</feature>
<dbReference type="Proteomes" id="UP001105220">
    <property type="component" value="Unplaced"/>
</dbReference>
<evidence type="ECO:0000313" key="5">
    <source>
        <dbReference type="EnsemblMetazoa" id="ACON003439-PB"/>
    </source>
</evidence>
<dbReference type="Pfam" id="PF00651">
    <property type="entry name" value="BTB"/>
    <property type="match status" value="1"/>
</dbReference>
<dbReference type="PANTHER" id="PTHR23110">
    <property type="entry name" value="BTB DOMAIN TRANSCRIPTION FACTOR"/>
    <property type="match status" value="1"/>
</dbReference>
<evidence type="ECO:0000256" key="3">
    <source>
        <dbReference type="SAM" id="MobiDB-lite"/>
    </source>
</evidence>
<dbReference type="CDD" id="cd18315">
    <property type="entry name" value="BTB_POZ_BAB-like"/>
    <property type="match status" value="1"/>
</dbReference>
<dbReference type="Gene3D" id="3.30.710.10">
    <property type="entry name" value="Potassium Channel Kv1.1, Chain A"/>
    <property type="match status" value="1"/>
</dbReference>
<feature type="region of interest" description="Disordered" evidence="3">
    <location>
        <begin position="118"/>
        <end position="140"/>
    </location>
</feature>
<organism evidence="5 6">
    <name type="scientific">Anopheles coluzzii</name>
    <name type="common">African malaria mosquito</name>
    <dbReference type="NCBI Taxonomy" id="1518534"/>
    <lineage>
        <taxon>Eukaryota</taxon>
        <taxon>Metazoa</taxon>
        <taxon>Ecdysozoa</taxon>
        <taxon>Arthropoda</taxon>
        <taxon>Hexapoda</taxon>
        <taxon>Insecta</taxon>
        <taxon>Pterygota</taxon>
        <taxon>Neoptera</taxon>
        <taxon>Endopterygota</taxon>
        <taxon>Diptera</taxon>
        <taxon>Nematocera</taxon>
        <taxon>Culicoidea</taxon>
        <taxon>Culicidae</taxon>
        <taxon>Anophelinae</taxon>
        <taxon>Anopheles</taxon>
    </lineage>
</organism>
<proteinExistence type="predicted"/>
<dbReference type="VEuPathDB" id="VectorBase:ACMO_005866"/>
<dbReference type="SMART" id="SM00225">
    <property type="entry name" value="BTB"/>
    <property type="match status" value="1"/>
</dbReference>
<dbReference type="GO" id="GO:0005634">
    <property type="term" value="C:nucleus"/>
    <property type="evidence" value="ECO:0007669"/>
    <property type="project" value="UniProtKB-SubCell"/>
</dbReference>
<keyword evidence="2" id="KW-0539">Nucleus</keyword>
<dbReference type="AlphaFoldDB" id="A0A6E8VGA1"/>
<evidence type="ECO:0000256" key="1">
    <source>
        <dbReference type="ARBA" id="ARBA00004123"/>
    </source>
</evidence>
<feature type="compositionally biased region" description="Basic and acidic residues" evidence="3">
    <location>
        <begin position="294"/>
        <end position="304"/>
    </location>
</feature>
<dbReference type="InterPro" id="IPR011333">
    <property type="entry name" value="SKP1/BTB/POZ_sf"/>
</dbReference>
<evidence type="ECO:0000259" key="4">
    <source>
        <dbReference type="PROSITE" id="PS50097"/>
    </source>
</evidence>
<dbReference type="GO" id="GO:0006357">
    <property type="term" value="P:regulation of transcription by RNA polymerase II"/>
    <property type="evidence" value="ECO:0007669"/>
    <property type="project" value="TreeGrafter"/>
</dbReference>
<dbReference type="PROSITE" id="PS50097">
    <property type="entry name" value="BTB"/>
    <property type="match status" value="1"/>
</dbReference>
<dbReference type="SUPFAM" id="SSF54695">
    <property type="entry name" value="POZ domain"/>
    <property type="match status" value="1"/>
</dbReference>
<evidence type="ECO:0000313" key="6">
    <source>
        <dbReference type="Proteomes" id="UP001105220"/>
    </source>
</evidence>
<feature type="region of interest" description="Disordered" evidence="3">
    <location>
        <begin position="192"/>
        <end position="238"/>
    </location>
</feature>
<feature type="domain" description="BTB" evidence="4">
    <location>
        <begin position="32"/>
        <end position="98"/>
    </location>
</feature>
<feature type="region of interest" description="Disordered" evidence="3">
    <location>
        <begin position="385"/>
        <end position="413"/>
    </location>
</feature>
<evidence type="ECO:0000256" key="2">
    <source>
        <dbReference type="ARBA" id="ARBA00023242"/>
    </source>
</evidence>
<dbReference type="InterPro" id="IPR032071">
    <property type="entry name" value="DUF4806"/>
</dbReference>
<dbReference type="EnsemblMetazoa" id="ACON003439-RB">
    <property type="protein sequence ID" value="ACON003439-PB"/>
    <property type="gene ID" value="ACON003439"/>
</dbReference>
<dbReference type="InterPro" id="IPR051095">
    <property type="entry name" value="Dros_DevTransReg"/>
</dbReference>
<sequence length="559" mass="61680">MADDEQFSLCWNNFNSNLSAGFHESLQRGDLVDVTLAAEGHLVKAHRLILSVCSPYFRKMFTQVPVNQHAFIFLKDVSHSALQDLIQFMYCGEVNVKQDALPAFISTAEALQIKGLTETGDSAPTHQSPAKEEPAAAAAVPVTTATISTATIPASPASQRAKVQRNRIQSYKLESEESGDDKVVHIQATTSHHVSAQSNLSSQKRTMPQRGLQSHASKRTKMSISASSDGLDTSDSTPAQVQTVQTVQIVKQIPAQVIEPEYIELPIESINPKAEPDYTDETAEIETVDAETEQEQKLSEHDQGDADDDGNYVEDDTYGDMAMGKYEESYLTEGEEGAKPGVSGFVDSYTSDGGNATEISTQAKRQRQLQLTVGMKSAQNRTNIRKPANLPQGATTTTKSKESTTPTKTPSISDLGYELVPVPGFKFPLQQRSDVECLENAIQNNKDIRKKYIAFLAQRKPKHMGIHKFISTVFSDEALNAYNLHGSNTSGRAKIPMKTYSVFYDCFIEAFESSGLNERELQSQLTAAIKHSRNRMRQRTFRARKSLVKNEKTPGDKSE</sequence>
<keyword evidence="6" id="KW-1185">Reference proteome</keyword>